<feature type="compositionally biased region" description="Acidic residues" evidence="1">
    <location>
        <begin position="119"/>
        <end position="130"/>
    </location>
</feature>
<proteinExistence type="predicted"/>
<dbReference type="SUPFAM" id="SSF57850">
    <property type="entry name" value="RING/U-box"/>
    <property type="match status" value="1"/>
</dbReference>
<gene>
    <name evidence="3" type="ORF">BGZ97_011262</name>
</gene>
<evidence type="ECO:0000313" key="4">
    <source>
        <dbReference type="Proteomes" id="UP000823405"/>
    </source>
</evidence>
<accession>A0A9P6UNE3</accession>
<dbReference type="OrthoDB" id="21204at2759"/>
<evidence type="ECO:0000256" key="1">
    <source>
        <dbReference type="SAM" id="MobiDB-lite"/>
    </source>
</evidence>
<dbReference type="AlphaFoldDB" id="A0A9P6UNE3"/>
<keyword evidence="4" id="KW-1185">Reference proteome</keyword>
<feature type="compositionally biased region" description="Polar residues" evidence="1">
    <location>
        <begin position="194"/>
        <end position="215"/>
    </location>
</feature>
<comment type="caution">
    <text evidence="3">The sequence shown here is derived from an EMBL/GenBank/DDBJ whole genome shotgun (WGS) entry which is preliminary data.</text>
</comment>
<feature type="chain" id="PRO_5040165561" description="RING-type domain-containing protein" evidence="2">
    <location>
        <begin position="25"/>
        <end position="397"/>
    </location>
</feature>
<feature type="compositionally biased region" description="Basic residues" evidence="1">
    <location>
        <begin position="141"/>
        <end position="161"/>
    </location>
</feature>
<organism evidence="3 4">
    <name type="scientific">Linnemannia gamsii</name>
    <dbReference type="NCBI Taxonomy" id="64522"/>
    <lineage>
        <taxon>Eukaryota</taxon>
        <taxon>Fungi</taxon>
        <taxon>Fungi incertae sedis</taxon>
        <taxon>Mucoromycota</taxon>
        <taxon>Mortierellomycotina</taxon>
        <taxon>Mortierellomycetes</taxon>
        <taxon>Mortierellales</taxon>
        <taxon>Mortierellaceae</taxon>
        <taxon>Linnemannia</taxon>
    </lineage>
</organism>
<sequence>MHSFCASCLSAWVDVSVLCPLCKSKPEEIHWGVDTALGVLNTITMTTFSPLYADRRRFQQETGELPWREALKNVARQARKDEEDQEKVALAGAEEHDRQENNIAFDDTSGSTPGRATESQDDDDEESESDQDQRLAASSSSRKRSRSRSRSGSRSRSRSRSRSITPIDSYPYDPDALFFSSATPLARGGPLQRHGSTNETTPTISEGDSATGRTPSRQEVYAFGMEPSPEQDFPLADEIRSIDITFLTPFLQQDLAVLTNSGDRAVAPVILDLISSLFVRHGSSTSAASSSREGGRGLAQKRQGLDIIDKKQKVDKGKEAIEWRVIEQEVAQWIALTPSKDNWRELDMAGLFVREMRRAVKKRWTVKRWNNSVLYLPMAPTPVFHLVLYDQALTRKD</sequence>
<dbReference type="Proteomes" id="UP000823405">
    <property type="component" value="Unassembled WGS sequence"/>
</dbReference>
<feature type="region of interest" description="Disordered" evidence="1">
    <location>
        <begin position="76"/>
        <end position="215"/>
    </location>
</feature>
<feature type="signal peptide" evidence="2">
    <location>
        <begin position="1"/>
        <end position="24"/>
    </location>
</feature>
<evidence type="ECO:0008006" key="5">
    <source>
        <dbReference type="Google" id="ProtNLM"/>
    </source>
</evidence>
<evidence type="ECO:0000313" key="3">
    <source>
        <dbReference type="EMBL" id="KAG0312346.1"/>
    </source>
</evidence>
<reference evidence="3" key="1">
    <citation type="journal article" date="2020" name="Fungal Divers.">
        <title>Resolving the Mortierellaceae phylogeny through synthesis of multi-gene phylogenetics and phylogenomics.</title>
        <authorList>
            <person name="Vandepol N."/>
            <person name="Liber J."/>
            <person name="Desiro A."/>
            <person name="Na H."/>
            <person name="Kennedy M."/>
            <person name="Barry K."/>
            <person name="Grigoriev I.V."/>
            <person name="Miller A.N."/>
            <person name="O'Donnell K."/>
            <person name="Stajich J.E."/>
            <person name="Bonito G."/>
        </authorList>
    </citation>
    <scope>NUCLEOTIDE SEQUENCE</scope>
    <source>
        <strain evidence="3">NVP60</strain>
    </source>
</reference>
<keyword evidence="2" id="KW-0732">Signal</keyword>
<name>A0A9P6UNE3_9FUNG</name>
<evidence type="ECO:0000256" key="2">
    <source>
        <dbReference type="SAM" id="SignalP"/>
    </source>
</evidence>
<protein>
    <recommendedName>
        <fullName evidence="5">RING-type domain-containing protein</fullName>
    </recommendedName>
</protein>
<dbReference type="EMBL" id="JAAAIN010000624">
    <property type="protein sequence ID" value="KAG0312346.1"/>
    <property type="molecule type" value="Genomic_DNA"/>
</dbReference>